<feature type="domain" description="Alanyl-transfer RNA synthetases family profile" evidence="14">
    <location>
        <begin position="26"/>
        <end position="676"/>
    </location>
</feature>
<dbReference type="InterPro" id="IPR009000">
    <property type="entry name" value="Transl_B-barrel_sf"/>
</dbReference>
<name>A0A238BNL5_9BILA</name>
<keyword evidence="8" id="KW-0862">Zinc</keyword>
<evidence type="ECO:0000256" key="10">
    <source>
        <dbReference type="ARBA" id="ARBA00022884"/>
    </source>
</evidence>
<evidence type="ECO:0000256" key="11">
    <source>
        <dbReference type="ARBA" id="ARBA00022917"/>
    </source>
</evidence>
<keyword evidence="4" id="KW-0820">tRNA-binding</keyword>
<evidence type="ECO:0000256" key="13">
    <source>
        <dbReference type="ARBA" id="ARBA00048300"/>
    </source>
</evidence>
<dbReference type="Gene3D" id="3.30.980.10">
    <property type="entry name" value="Threonyl-trna Synthetase, Chain A, domain 2"/>
    <property type="match status" value="1"/>
</dbReference>
<dbReference type="Proteomes" id="UP000242913">
    <property type="component" value="Unassembled WGS sequence"/>
</dbReference>
<evidence type="ECO:0000256" key="7">
    <source>
        <dbReference type="ARBA" id="ARBA00022741"/>
    </source>
</evidence>
<dbReference type="InterPro" id="IPR018164">
    <property type="entry name" value="Ala-tRNA-synth_IIc_N"/>
</dbReference>
<evidence type="ECO:0000256" key="12">
    <source>
        <dbReference type="ARBA" id="ARBA00023146"/>
    </source>
</evidence>
<evidence type="ECO:0000313" key="15">
    <source>
        <dbReference type="EMBL" id="OZC06873.1"/>
    </source>
</evidence>
<dbReference type="GO" id="GO:0046872">
    <property type="term" value="F:metal ion binding"/>
    <property type="evidence" value="ECO:0007669"/>
    <property type="project" value="UniProtKB-KW"/>
</dbReference>
<dbReference type="EMBL" id="KZ270055">
    <property type="protein sequence ID" value="OZC06873.1"/>
    <property type="molecule type" value="Genomic_DNA"/>
</dbReference>
<dbReference type="SUPFAM" id="SSF50447">
    <property type="entry name" value="Translation proteins"/>
    <property type="match status" value="1"/>
</dbReference>
<dbReference type="GO" id="GO:0005739">
    <property type="term" value="C:mitochondrion"/>
    <property type="evidence" value="ECO:0007669"/>
    <property type="project" value="TreeGrafter"/>
</dbReference>
<reference evidence="15 16" key="1">
    <citation type="submission" date="2015-12" db="EMBL/GenBank/DDBJ databases">
        <title>Draft genome of the nematode, Onchocerca flexuosa.</title>
        <authorList>
            <person name="Mitreva M."/>
        </authorList>
    </citation>
    <scope>NUCLEOTIDE SEQUENCE [LARGE SCALE GENOMIC DNA]</scope>
    <source>
        <strain evidence="15">Red Deer</strain>
    </source>
</reference>
<evidence type="ECO:0000259" key="14">
    <source>
        <dbReference type="PROSITE" id="PS50860"/>
    </source>
</evidence>
<evidence type="ECO:0000313" key="16">
    <source>
        <dbReference type="Proteomes" id="UP000242913"/>
    </source>
</evidence>
<evidence type="ECO:0000256" key="2">
    <source>
        <dbReference type="ARBA" id="ARBA00013168"/>
    </source>
</evidence>
<dbReference type="InterPro" id="IPR012947">
    <property type="entry name" value="tRNA_SAD"/>
</dbReference>
<sequence length="741" mass="83812">MMKKSWPNIPWHIYAITCLRLHIRHLSARQIRSSFLEYFKEHDHTYVPSSSVIPEDDNSTAFVSAGMNQFKPLFLGAKYTEGKFAGLRNVVNWQKCIRIGGKHNDFDDVGRDLTHHTFFEMLGNYSFGGYSKAEACLYAWNFLTDILRIPADRLYVTYFSGDESMKLEEDRECRDIWIKLGVPENRVLGFCSNHNFWEMAETGPCGPCTEIHYDLIGNRNAQELVNSDNPTVVEIWNLVFMQFSRDISGRISSLPTLYIDCGMGFERLVSIVQGLHSAYDLFLPLMKIIHKCSKVGEYGGQLKDINSSKTDTAYRIIADHLRAACIMISDGVQPGSRNRGYHLRRVLRRAILNLTLTLGAERGMLSSLVPDFVNHLTSLYDSVAACETIIAETVMSEEQLFWKSYDKGNKLLQQNIASHSHVLPEFPTKVGTVLAIFDANGKSVMALKPGEVGSIIMDSTIFFAEQGGQLYDRGTLRDSLNVIFIAQNREVADSQILERGLKLMQTVDPKQRFSLMCGHTATHILHFALEKVFGVSIRQMGSFIGPERLHFDFFVADEKFTLEKIEKVMETVNEVIDNNLNVTVKHILRNELGSVHKNFSAFDISQEAAFDGSYRIVTIESSRLFGKDIIEPCCGTHVFNTGDIGRFAIIGQKSRSASVRRIYAVTSSSAVESIHNAVKLKNELSHALEDFSDTFIDTHKLMEEFQKNLPLPSKSSLYEMLKTAKKRNKYLNQKLRSSGAN</sequence>
<organism evidence="15 16">
    <name type="scientific">Onchocerca flexuosa</name>
    <dbReference type="NCBI Taxonomy" id="387005"/>
    <lineage>
        <taxon>Eukaryota</taxon>
        <taxon>Metazoa</taxon>
        <taxon>Ecdysozoa</taxon>
        <taxon>Nematoda</taxon>
        <taxon>Chromadorea</taxon>
        <taxon>Rhabditida</taxon>
        <taxon>Spirurina</taxon>
        <taxon>Spiruromorpha</taxon>
        <taxon>Filarioidea</taxon>
        <taxon>Onchocercidae</taxon>
        <taxon>Onchocerca</taxon>
    </lineage>
</organism>
<dbReference type="InterPro" id="IPR050058">
    <property type="entry name" value="Ala-tRNA_ligase"/>
</dbReference>
<dbReference type="AlphaFoldDB" id="A0A238BNL5"/>
<keyword evidence="10" id="KW-0694">RNA-binding</keyword>
<dbReference type="FunFam" id="3.30.980.10:FF:000004">
    <property type="entry name" value="Alanine--tRNA ligase, cytoplasmic"/>
    <property type="match status" value="1"/>
</dbReference>
<dbReference type="Gene3D" id="2.40.30.130">
    <property type="match status" value="1"/>
</dbReference>
<dbReference type="CDD" id="cd00673">
    <property type="entry name" value="AlaRS_core"/>
    <property type="match status" value="1"/>
</dbReference>
<accession>A0A238BNL5</accession>
<evidence type="ECO:0000256" key="3">
    <source>
        <dbReference type="ARBA" id="ARBA00017959"/>
    </source>
</evidence>
<dbReference type="InterPro" id="IPR018165">
    <property type="entry name" value="Ala-tRNA-synth_IIc_core"/>
</dbReference>
<evidence type="ECO:0000256" key="4">
    <source>
        <dbReference type="ARBA" id="ARBA00022555"/>
    </source>
</evidence>
<dbReference type="InterPro" id="IPR045864">
    <property type="entry name" value="aa-tRNA-synth_II/BPL/LPL"/>
</dbReference>
<dbReference type="FunFam" id="3.30.930.10:FF:000011">
    <property type="entry name" value="Alanine--tRNA ligase, cytoplasmic"/>
    <property type="match status" value="1"/>
</dbReference>
<dbReference type="GO" id="GO:0004813">
    <property type="term" value="F:alanine-tRNA ligase activity"/>
    <property type="evidence" value="ECO:0007669"/>
    <property type="project" value="UniProtKB-EC"/>
</dbReference>
<dbReference type="Pfam" id="PF07973">
    <property type="entry name" value="tRNA_SAD"/>
    <property type="match status" value="1"/>
</dbReference>
<dbReference type="SUPFAM" id="SSF55681">
    <property type="entry name" value="Class II aaRS and biotin synthetases"/>
    <property type="match status" value="1"/>
</dbReference>
<dbReference type="EC" id="6.1.1.7" evidence="2"/>
<dbReference type="GO" id="GO:0000049">
    <property type="term" value="F:tRNA binding"/>
    <property type="evidence" value="ECO:0007669"/>
    <property type="project" value="UniProtKB-KW"/>
</dbReference>
<dbReference type="GO" id="GO:0006419">
    <property type="term" value="P:alanyl-tRNA aminoacylation"/>
    <property type="evidence" value="ECO:0007669"/>
    <property type="project" value="InterPro"/>
</dbReference>
<comment type="catalytic activity">
    <reaction evidence="13">
        <text>tRNA(Ala) + L-alanine + ATP = L-alanyl-tRNA(Ala) + AMP + diphosphate</text>
        <dbReference type="Rhea" id="RHEA:12540"/>
        <dbReference type="Rhea" id="RHEA-COMP:9657"/>
        <dbReference type="Rhea" id="RHEA-COMP:9923"/>
        <dbReference type="ChEBI" id="CHEBI:30616"/>
        <dbReference type="ChEBI" id="CHEBI:33019"/>
        <dbReference type="ChEBI" id="CHEBI:57972"/>
        <dbReference type="ChEBI" id="CHEBI:78442"/>
        <dbReference type="ChEBI" id="CHEBI:78497"/>
        <dbReference type="ChEBI" id="CHEBI:456215"/>
        <dbReference type="EC" id="6.1.1.7"/>
    </reaction>
</comment>
<evidence type="ECO:0000256" key="9">
    <source>
        <dbReference type="ARBA" id="ARBA00022840"/>
    </source>
</evidence>
<dbReference type="GO" id="GO:0005524">
    <property type="term" value="F:ATP binding"/>
    <property type="evidence" value="ECO:0007669"/>
    <property type="project" value="UniProtKB-KW"/>
</dbReference>
<keyword evidence="9" id="KW-0067">ATP-binding</keyword>
<evidence type="ECO:0000256" key="6">
    <source>
        <dbReference type="ARBA" id="ARBA00022723"/>
    </source>
</evidence>
<dbReference type="PROSITE" id="PS50860">
    <property type="entry name" value="AA_TRNA_LIGASE_II_ALA"/>
    <property type="match status" value="1"/>
</dbReference>
<keyword evidence="11" id="KW-0648">Protein biosynthesis</keyword>
<comment type="similarity">
    <text evidence="1">Belongs to the class-II aminoacyl-tRNA synthetase family. Alax-L subfamily.</text>
</comment>
<evidence type="ECO:0000256" key="5">
    <source>
        <dbReference type="ARBA" id="ARBA00022598"/>
    </source>
</evidence>
<protein>
    <recommendedName>
        <fullName evidence="3">Alanine--tRNA ligase</fullName>
        <ecNumber evidence="2">6.1.1.7</ecNumber>
    </recommendedName>
</protein>
<dbReference type="InterPro" id="IPR018162">
    <property type="entry name" value="Ala-tRNA-ligase_IIc_anticod-bd"/>
</dbReference>
<keyword evidence="12" id="KW-0030">Aminoacyl-tRNA synthetase</keyword>
<dbReference type="PANTHER" id="PTHR11777">
    <property type="entry name" value="ALANYL-TRNA SYNTHETASE"/>
    <property type="match status" value="1"/>
</dbReference>
<dbReference type="InterPro" id="IPR002318">
    <property type="entry name" value="Ala-tRNA-lgiase_IIc"/>
</dbReference>
<dbReference type="Pfam" id="PF01411">
    <property type="entry name" value="tRNA-synt_2c"/>
    <property type="match status" value="1"/>
</dbReference>
<dbReference type="PANTHER" id="PTHR11777:SF9">
    <property type="entry name" value="ALANINE--TRNA LIGASE, CYTOPLASMIC"/>
    <property type="match status" value="1"/>
</dbReference>
<dbReference type="GO" id="GO:0002161">
    <property type="term" value="F:aminoacyl-tRNA deacylase activity"/>
    <property type="evidence" value="ECO:0007669"/>
    <property type="project" value="TreeGrafter"/>
</dbReference>
<keyword evidence="7" id="KW-0547">Nucleotide-binding</keyword>
<keyword evidence="16" id="KW-1185">Reference proteome</keyword>
<keyword evidence="5 15" id="KW-0436">Ligase</keyword>
<gene>
    <name evidence="15" type="ORF">X798_06142</name>
</gene>
<dbReference type="SMART" id="SM00863">
    <property type="entry name" value="tRNA_SAD"/>
    <property type="match status" value="1"/>
</dbReference>
<dbReference type="SUPFAM" id="SSF55186">
    <property type="entry name" value="ThrRS/AlaRS common domain"/>
    <property type="match status" value="1"/>
</dbReference>
<dbReference type="Gene3D" id="3.30.930.10">
    <property type="entry name" value="Bira Bifunctional Protein, Domain 2"/>
    <property type="match status" value="1"/>
</dbReference>
<dbReference type="SUPFAM" id="SSF101353">
    <property type="entry name" value="Putative anticodon-binding domain of alanyl-tRNA synthetase (AlaRS)"/>
    <property type="match status" value="1"/>
</dbReference>
<evidence type="ECO:0000256" key="8">
    <source>
        <dbReference type="ARBA" id="ARBA00022833"/>
    </source>
</evidence>
<dbReference type="PRINTS" id="PR00980">
    <property type="entry name" value="TRNASYNTHALA"/>
</dbReference>
<proteinExistence type="inferred from homology"/>
<dbReference type="InterPro" id="IPR018163">
    <property type="entry name" value="Thr/Ala-tRNA-synth_IIc_edit"/>
</dbReference>
<dbReference type="OrthoDB" id="2423964at2759"/>
<evidence type="ECO:0000256" key="1">
    <source>
        <dbReference type="ARBA" id="ARBA00008429"/>
    </source>
</evidence>
<keyword evidence="6" id="KW-0479">Metal-binding</keyword>